<comment type="caution">
    <text evidence="9">The sequence shown here is derived from an EMBL/GenBank/DDBJ whole genome shotgun (WGS) entry which is preliminary data.</text>
</comment>
<evidence type="ECO:0000256" key="4">
    <source>
        <dbReference type="ARBA" id="ARBA00022603"/>
    </source>
</evidence>
<dbReference type="EMBL" id="BAAAFD010000002">
    <property type="protein sequence ID" value="GAA0854558.1"/>
    <property type="molecule type" value="Genomic_DNA"/>
</dbReference>
<feature type="region of interest" description="Disordered" evidence="8">
    <location>
        <begin position="1"/>
        <end position="24"/>
    </location>
</feature>
<keyword evidence="10" id="KW-1185">Reference proteome</keyword>
<keyword evidence="6" id="KW-0949">S-adenosyl-L-methionine</keyword>
<dbReference type="PROSITE" id="PS51625">
    <property type="entry name" value="SAM_MT_TRMB"/>
    <property type="match status" value="1"/>
</dbReference>
<evidence type="ECO:0000313" key="10">
    <source>
        <dbReference type="Proteomes" id="UP001500359"/>
    </source>
</evidence>
<evidence type="ECO:0000256" key="3">
    <source>
        <dbReference type="ARBA" id="ARBA00011977"/>
    </source>
</evidence>
<dbReference type="Gene3D" id="3.40.50.150">
    <property type="entry name" value="Vaccinia Virus protein VP39"/>
    <property type="match status" value="1"/>
</dbReference>
<name>A0ABP3WPB0_9ALTE</name>
<evidence type="ECO:0000313" key="9">
    <source>
        <dbReference type="EMBL" id="GAA0854558.1"/>
    </source>
</evidence>
<keyword evidence="7" id="KW-0819">tRNA processing</keyword>
<evidence type="ECO:0000256" key="2">
    <source>
        <dbReference type="ARBA" id="ARBA00003015"/>
    </source>
</evidence>
<dbReference type="CDD" id="cd02440">
    <property type="entry name" value="AdoMet_MTases"/>
    <property type="match status" value="1"/>
</dbReference>
<dbReference type="PANTHER" id="PTHR23417">
    <property type="entry name" value="3-DEOXY-D-MANNO-OCTULOSONIC-ACID TRANSFERASE/TRNA GUANINE-N 7 - -METHYLTRANSFERASE"/>
    <property type="match status" value="1"/>
</dbReference>
<organism evidence="9 10">
    <name type="scientific">Aliiglaciecola litoralis</name>
    <dbReference type="NCBI Taxonomy" id="582857"/>
    <lineage>
        <taxon>Bacteria</taxon>
        <taxon>Pseudomonadati</taxon>
        <taxon>Pseudomonadota</taxon>
        <taxon>Gammaproteobacteria</taxon>
        <taxon>Alteromonadales</taxon>
        <taxon>Alteromonadaceae</taxon>
        <taxon>Aliiglaciecola</taxon>
    </lineage>
</organism>
<dbReference type="Pfam" id="PF02390">
    <property type="entry name" value="Methyltransf_4"/>
    <property type="match status" value="1"/>
</dbReference>
<sequence>MSDSQTSHRGNSRSITTNQLGPHEKVPELVRRHLNNVSQKPFNQHTLDAFTQVTMWLNERDPDRQKPLILDSCCGVGESTANIAAQHPEALIIGIDKSQVRTLKHAHYSEQADNYQVIRADVNDFWRLANQHNWRLEKHFLLYPNPYPKSAHVQRRWHACAAFKDIVALGGELEVRSNWDIYIQEMALALQTAGKNATIQHYQAEQALTPFERKYWASGQRSWRVVCDL</sequence>
<dbReference type="InterPro" id="IPR029063">
    <property type="entry name" value="SAM-dependent_MTases_sf"/>
</dbReference>
<gene>
    <name evidence="9" type="ORF">GCM10009114_10880</name>
</gene>
<dbReference type="InterPro" id="IPR003358">
    <property type="entry name" value="tRNA_(Gua-N-7)_MeTrfase_Trmb"/>
</dbReference>
<dbReference type="PANTHER" id="PTHR23417:SF14">
    <property type="entry name" value="PENTACOTRIPEPTIDE-REPEAT REGION OF PRORP DOMAIN-CONTAINING PROTEIN"/>
    <property type="match status" value="1"/>
</dbReference>
<dbReference type="EC" id="2.1.1.33" evidence="3"/>
<accession>A0ABP3WPB0</accession>
<evidence type="ECO:0000256" key="8">
    <source>
        <dbReference type="SAM" id="MobiDB-lite"/>
    </source>
</evidence>
<dbReference type="RefSeq" id="WP_343857332.1">
    <property type="nucleotide sequence ID" value="NZ_BAAAFD010000002.1"/>
</dbReference>
<comment type="catalytic activity">
    <reaction evidence="1">
        <text>guanosine(46) in tRNA + S-adenosyl-L-methionine = N(7)-methylguanosine(46) in tRNA + S-adenosyl-L-homocysteine</text>
        <dbReference type="Rhea" id="RHEA:42708"/>
        <dbReference type="Rhea" id="RHEA-COMP:10188"/>
        <dbReference type="Rhea" id="RHEA-COMP:10189"/>
        <dbReference type="ChEBI" id="CHEBI:57856"/>
        <dbReference type="ChEBI" id="CHEBI:59789"/>
        <dbReference type="ChEBI" id="CHEBI:74269"/>
        <dbReference type="ChEBI" id="CHEBI:74480"/>
        <dbReference type="EC" id="2.1.1.33"/>
    </reaction>
</comment>
<keyword evidence="5" id="KW-0808">Transferase</keyword>
<reference evidence="10" key="1">
    <citation type="journal article" date="2019" name="Int. J. Syst. Evol. Microbiol.">
        <title>The Global Catalogue of Microorganisms (GCM) 10K type strain sequencing project: providing services to taxonomists for standard genome sequencing and annotation.</title>
        <authorList>
            <consortium name="The Broad Institute Genomics Platform"/>
            <consortium name="The Broad Institute Genome Sequencing Center for Infectious Disease"/>
            <person name="Wu L."/>
            <person name="Ma J."/>
        </authorList>
    </citation>
    <scope>NUCLEOTIDE SEQUENCE [LARGE SCALE GENOMIC DNA]</scope>
    <source>
        <strain evidence="10">JCM 15896</strain>
    </source>
</reference>
<evidence type="ECO:0000256" key="6">
    <source>
        <dbReference type="ARBA" id="ARBA00022691"/>
    </source>
</evidence>
<comment type="function">
    <text evidence="2">Catalyzes the formation of N(7)-methylguanine at position 46 (m7G46) in tRNA.</text>
</comment>
<evidence type="ECO:0000256" key="5">
    <source>
        <dbReference type="ARBA" id="ARBA00022679"/>
    </source>
</evidence>
<feature type="compositionally biased region" description="Polar residues" evidence="8">
    <location>
        <begin position="1"/>
        <end position="20"/>
    </location>
</feature>
<proteinExistence type="predicted"/>
<evidence type="ECO:0000256" key="1">
    <source>
        <dbReference type="ARBA" id="ARBA00000142"/>
    </source>
</evidence>
<dbReference type="SUPFAM" id="SSF53335">
    <property type="entry name" value="S-adenosyl-L-methionine-dependent methyltransferases"/>
    <property type="match status" value="1"/>
</dbReference>
<dbReference type="Proteomes" id="UP001500359">
    <property type="component" value="Unassembled WGS sequence"/>
</dbReference>
<protein>
    <recommendedName>
        <fullName evidence="3">tRNA (guanine(46)-N(7))-methyltransferase</fullName>
        <ecNumber evidence="3">2.1.1.33</ecNumber>
    </recommendedName>
</protein>
<evidence type="ECO:0000256" key="7">
    <source>
        <dbReference type="ARBA" id="ARBA00022694"/>
    </source>
</evidence>
<keyword evidence="4" id="KW-0489">Methyltransferase</keyword>